<organism evidence="3">
    <name type="scientific">Laccaria bicolor (strain S238N-H82 / ATCC MYA-4686)</name>
    <name type="common">Bicoloured deceiver</name>
    <name type="synonym">Laccaria laccata var. bicolor</name>
    <dbReference type="NCBI Taxonomy" id="486041"/>
    <lineage>
        <taxon>Eukaryota</taxon>
        <taxon>Fungi</taxon>
        <taxon>Dikarya</taxon>
        <taxon>Basidiomycota</taxon>
        <taxon>Agaricomycotina</taxon>
        <taxon>Agaricomycetes</taxon>
        <taxon>Agaricomycetidae</taxon>
        <taxon>Agaricales</taxon>
        <taxon>Agaricineae</taxon>
        <taxon>Hydnangiaceae</taxon>
        <taxon>Laccaria</taxon>
    </lineage>
</organism>
<evidence type="ECO:0000313" key="3">
    <source>
        <dbReference type="Proteomes" id="UP000001194"/>
    </source>
</evidence>
<dbReference type="GeneID" id="6076410"/>
<dbReference type="EMBL" id="DS547101">
    <property type="protein sequence ID" value="EDR08782.1"/>
    <property type="molecule type" value="Genomic_DNA"/>
</dbReference>
<feature type="compositionally biased region" description="Basic and acidic residues" evidence="1">
    <location>
        <begin position="87"/>
        <end position="98"/>
    </location>
</feature>
<name>B0DAN8_LACBS</name>
<evidence type="ECO:0000313" key="2">
    <source>
        <dbReference type="EMBL" id="EDR08782.1"/>
    </source>
</evidence>
<gene>
    <name evidence="2" type="ORF">LACBIDRAFT_297396</name>
</gene>
<keyword evidence="3" id="KW-1185">Reference proteome</keyword>
<dbReference type="KEGG" id="lbc:LACBIDRAFT_297396"/>
<feature type="compositionally biased region" description="Basic residues" evidence="1">
    <location>
        <begin position="1"/>
        <end position="12"/>
    </location>
</feature>
<dbReference type="RefSeq" id="XP_001881007.1">
    <property type="nucleotide sequence ID" value="XM_001880972.1"/>
</dbReference>
<dbReference type="InParanoid" id="B0DAN8"/>
<protein>
    <submittedName>
        <fullName evidence="2">Predicted protein</fullName>
    </submittedName>
</protein>
<sequence length="170" mass="18603">MRKTPKGKHSKSSSKVSSKKTDISDSSSRGTSDEMDVELDSSPLSKKSIPYGKEFDKSIAKAKKMLVDNKKAMSKLGKEIADDEAEIEKYEESGKEGSDGDDDDLPSEGKKKHIKKSEVLLEDLVRDPVPSYPKLRKCGIFKAALVNKFMKTCGCGPVLCMACMSPFCGL</sequence>
<evidence type="ECO:0000256" key="1">
    <source>
        <dbReference type="SAM" id="MobiDB-lite"/>
    </source>
</evidence>
<feature type="region of interest" description="Disordered" evidence="1">
    <location>
        <begin position="1"/>
        <end position="50"/>
    </location>
</feature>
<reference evidence="2 3" key="1">
    <citation type="journal article" date="2008" name="Nature">
        <title>The genome of Laccaria bicolor provides insights into mycorrhizal symbiosis.</title>
        <authorList>
            <person name="Martin F."/>
            <person name="Aerts A."/>
            <person name="Ahren D."/>
            <person name="Brun A."/>
            <person name="Danchin E.G.J."/>
            <person name="Duchaussoy F."/>
            <person name="Gibon J."/>
            <person name="Kohler A."/>
            <person name="Lindquist E."/>
            <person name="Pereda V."/>
            <person name="Salamov A."/>
            <person name="Shapiro H.J."/>
            <person name="Wuyts J."/>
            <person name="Blaudez D."/>
            <person name="Buee M."/>
            <person name="Brokstein P."/>
            <person name="Canbaeck B."/>
            <person name="Cohen D."/>
            <person name="Courty P.E."/>
            <person name="Coutinho P.M."/>
            <person name="Delaruelle C."/>
            <person name="Detter J.C."/>
            <person name="Deveau A."/>
            <person name="DiFazio S."/>
            <person name="Duplessis S."/>
            <person name="Fraissinet-Tachet L."/>
            <person name="Lucic E."/>
            <person name="Frey-Klett P."/>
            <person name="Fourrey C."/>
            <person name="Feussner I."/>
            <person name="Gay G."/>
            <person name="Grimwood J."/>
            <person name="Hoegger P.J."/>
            <person name="Jain P."/>
            <person name="Kilaru S."/>
            <person name="Labbe J."/>
            <person name="Lin Y.C."/>
            <person name="Legue V."/>
            <person name="Le Tacon F."/>
            <person name="Marmeisse R."/>
            <person name="Melayah D."/>
            <person name="Montanini B."/>
            <person name="Muratet M."/>
            <person name="Nehls U."/>
            <person name="Niculita-Hirzel H."/>
            <person name="Oudot-Le Secq M.P."/>
            <person name="Peter M."/>
            <person name="Quesneville H."/>
            <person name="Rajashekar B."/>
            <person name="Reich M."/>
            <person name="Rouhier N."/>
            <person name="Schmutz J."/>
            <person name="Yin T."/>
            <person name="Chalot M."/>
            <person name="Henrissat B."/>
            <person name="Kuees U."/>
            <person name="Lucas S."/>
            <person name="Van de Peer Y."/>
            <person name="Podila G.K."/>
            <person name="Polle A."/>
            <person name="Pukkila P.J."/>
            <person name="Richardson P.M."/>
            <person name="Rouze P."/>
            <person name="Sanders I.R."/>
            <person name="Stajich J.E."/>
            <person name="Tunlid A."/>
            <person name="Tuskan G."/>
            <person name="Grigoriev I.V."/>
        </authorList>
    </citation>
    <scope>NUCLEOTIDE SEQUENCE [LARGE SCALE GENOMIC DNA]</scope>
    <source>
        <strain evidence="3">S238N-H82 / ATCC MYA-4686</strain>
    </source>
</reference>
<dbReference type="Proteomes" id="UP000001194">
    <property type="component" value="Unassembled WGS sequence"/>
</dbReference>
<dbReference type="AlphaFoldDB" id="B0DAN8"/>
<accession>B0DAN8</accession>
<dbReference type="HOGENOM" id="CLU_1570886_0_0_1"/>
<proteinExistence type="predicted"/>
<feature type="region of interest" description="Disordered" evidence="1">
    <location>
        <begin position="83"/>
        <end position="112"/>
    </location>
</feature>